<keyword evidence="6" id="KW-0732">Signal</keyword>
<dbReference type="OrthoDB" id="9801510at2"/>
<dbReference type="PIRSF" id="PIRSF002756">
    <property type="entry name" value="PstS"/>
    <property type="match status" value="1"/>
</dbReference>
<evidence type="ECO:0000256" key="6">
    <source>
        <dbReference type="SAM" id="SignalP"/>
    </source>
</evidence>
<dbReference type="InterPro" id="IPR005673">
    <property type="entry name" value="ABC_phos-bd_PstS"/>
</dbReference>
<feature type="binding site" evidence="5">
    <location>
        <position position="110"/>
    </location>
    <ligand>
        <name>phosphate</name>
        <dbReference type="ChEBI" id="CHEBI:43474"/>
    </ligand>
</feature>
<evidence type="ECO:0000256" key="4">
    <source>
        <dbReference type="PIRNR" id="PIRNR002756"/>
    </source>
</evidence>
<dbReference type="SUPFAM" id="SSF53850">
    <property type="entry name" value="Periplasmic binding protein-like II"/>
    <property type="match status" value="1"/>
</dbReference>
<evidence type="ECO:0000256" key="3">
    <source>
        <dbReference type="ARBA" id="ARBA00022592"/>
    </source>
</evidence>
<protein>
    <recommendedName>
        <fullName evidence="4">Phosphate-binding protein</fullName>
    </recommendedName>
</protein>
<dbReference type="CDD" id="cd13565">
    <property type="entry name" value="PBP2_PstS"/>
    <property type="match status" value="1"/>
</dbReference>
<dbReference type="Gene3D" id="3.40.190.10">
    <property type="entry name" value="Periplasmic binding protein-like II"/>
    <property type="match status" value="2"/>
</dbReference>
<keyword evidence="3 4" id="KW-0592">Phosphate transport</keyword>
<evidence type="ECO:0000259" key="7">
    <source>
        <dbReference type="Pfam" id="PF12849"/>
    </source>
</evidence>
<dbReference type="AlphaFoldDB" id="A0A147EY19"/>
<feature type="binding site" evidence="5">
    <location>
        <position position="92"/>
    </location>
    <ligand>
        <name>phosphate</name>
        <dbReference type="ChEBI" id="CHEBI:43474"/>
    </ligand>
</feature>
<feature type="chain" id="PRO_5039449738" description="Phosphate-binding protein" evidence="6">
    <location>
        <begin position="22"/>
        <end position="375"/>
    </location>
</feature>
<feature type="binding site" evidence="5">
    <location>
        <begin position="196"/>
        <end position="198"/>
    </location>
    <ligand>
        <name>phosphate</name>
        <dbReference type="ChEBI" id="CHEBI:43474"/>
    </ligand>
</feature>
<name>A0A147EY19_MICTE</name>
<organism evidence="8 9">
    <name type="scientific">Microbacterium testaceum</name>
    <name type="common">Aureobacterium testaceum</name>
    <name type="synonym">Brevibacterium testaceum</name>
    <dbReference type="NCBI Taxonomy" id="2033"/>
    <lineage>
        <taxon>Bacteria</taxon>
        <taxon>Bacillati</taxon>
        <taxon>Actinomycetota</taxon>
        <taxon>Actinomycetes</taxon>
        <taxon>Micrococcales</taxon>
        <taxon>Microbacteriaceae</taxon>
        <taxon>Microbacterium</taxon>
    </lineage>
</organism>
<dbReference type="InterPro" id="IPR024370">
    <property type="entry name" value="PBP_domain"/>
</dbReference>
<dbReference type="EMBL" id="LDRT01000051">
    <property type="protein sequence ID" value="KTR94565.1"/>
    <property type="molecule type" value="Genomic_DNA"/>
</dbReference>
<reference evidence="8 9" key="1">
    <citation type="journal article" date="2016" name="Front. Microbiol.">
        <title>Genomic Resource of Rice Seed Associated Bacteria.</title>
        <authorList>
            <person name="Midha S."/>
            <person name="Bansal K."/>
            <person name="Sharma S."/>
            <person name="Kumar N."/>
            <person name="Patil P.P."/>
            <person name="Chaudhry V."/>
            <person name="Patil P.B."/>
        </authorList>
    </citation>
    <scope>NUCLEOTIDE SEQUENCE [LARGE SCALE GENOMIC DNA]</scope>
    <source>
        <strain evidence="8 9">NS220</strain>
    </source>
</reference>
<feature type="domain" description="PBP" evidence="7">
    <location>
        <begin position="52"/>
        <end position="343"/>
    </location>
</feature>
<feature type="binding site" evidence="5">
    <location>
        <begin position="61"/>
        <end position="63"/>
    </location>
    <ligand>
        <name>phosphate</name>
        <dbReference type="ChEBI" id="CHEBI:43474"/>
    </ligand>
</feature>
<feature type="signal peptide" evidence="6">
    <location>
        <begin position="1"/>
        <end position="21"/>
    </location>
</feature>
<dbReference type="GO" id="GO:0042301">
    <property type="term" value="F:phosphate ion binding"/>
    <property type="evidence" value="ECO:0007669"/>
    <property type="project" value="InterPro"/>
</dbReference>
<dbReference type="PANTHER" id="PTHR42996:SF1">
    <property type="entry name" value="PHOSPHATE-BINDING PROTEIN PSTS"/>
    <property type="match status" value="1"/>
</dbReference>
<dbReference type="PANTHER" id="PTHR42996">
    <property type="entry name" value="PHOSPHATE-BINDING PROTEIN PSTS"/>
    <property type="match status" value="1"/>
</dbReference>
<evidence type="ECO:0000256" key="2">
    <source>
        <dbReference type="ARBA" id="ARBA00022448"/>
    </source>
</evidence>
<evidence type="ECO:0000313" key="8">
    <source>
        <dbReference type="EMBL" id="KTR94565.1"/>
    </source>
</evidence>
<dbReference type="PATRIC" id="fig|2033.6.peg.2831"/>
<dbReference type="GO" id="GO:0043190">
    <property type="term" value="C:ATP-binding cassette (ABC) transporter complex"/>
    <property type="evidence" value="ECO:0007669"/>
    <property type="project" value="InterPro"/>
</dbReference>
<dbReference type="Pfam" id="PF12849">
    <property type="entry name" value="PBP_like_2"/>
    <property type="match status" value="1"/>
</dbReference>
<evidence type="ECO:0000256" key="5">
    <source>
        <dbReference type="PIRSR" id="PIRSR002756-1"/>
    </source>
</evidence>
<gene>
    <name evidence="8" type="ORF">NS220_08700</name>
</gene>
<sequence>MKLSRFVQLGAVAAVASVALAGCSSPSGSGDAAASSPSASSSSVAFTVDPSLSGTITAGGSSAQSNAQAAWTAAYNAQAKGVTINYDKSQGSGGGVTNFLSGAYDFAGSDSPLNADQTAQSKALCTAGGVNIPVYLDGVAIIFNLPGVTNLKLSGETIAKIFALQITDWSDPAITKDNGTALPAGAITTVARSDGSGTTQNFTNYLAATQSSVWTSPAGKDWPIEGNVSKQKGGSGVVEAVKAGSGTIGYADHSAIGDLNAAAIIQDGTAIPYSAEAVTATFAAAAVDASNGVTGDLSKKFDYSKLTAETYPIPLVSYAIACSTFKDTKQAALVKSYLGFVTSTTGQQVAAKNAGSAPLPDSVLAAAAKTLEAIK</sequence>
<comment type="caution">
    <text evidence="8">The sequence shown here is derived from an EMBL/GenBank/DDBJ whole genome shotgun (WGS) entry which is preliminary data.</text>
</comment>
<evidence type="ECO:0000256" key="1">
    <source>
        <dbReference type="ARBA" id="ARBA00008725"/>
    </source>
</evidence>
<dbReference type="Proteomes" id="UP000075025">
    <property type="component" value="Unassembled WGS sequence"/>
</dbReference>
<keyword evidence="2 4" id="KW-0813">Transport</keyword>
<dbReference type="GO" id="GO:0035435">
    <property type="term" value="P:phosphate ion transmembrane transport"/>
    <property type="evidence" value="ECO:0007669"/>
    <property type="project" value="InterPro"/>
</dbReference>
<dbReference type="InterPro" id="IPR050962">
    <property type="entry name" value="Phosphate-bind_PstS"/>
</dbReference>
<comment type="similarity">
    <text evidence="1 4">Belongs to the PstS family.</text>
</comment>
<dbReference type="PROSITE" id="PS51257">
    <property type="entry name" value="PROKAR_LIPOPROTEIN"/>
    <property type="match status" value="1"/>
</dbReference>
<accession>A0A147EY19</accession>
<proteinExistence type="inferred from homology"/>
<dbReference type="RefSeq" id="WP_058623675.1">
    <property type="nucleotide sequence ID" value="NZ_LDRT01000051.1"/>
</dbReference>
<evidence type="ECO:0000313" key="9">
    <source>
        <dbReference type="Proteomes" id="UP000075025"/>
    </source>
</evidence>